<name>A0ABT9FUI3_9BACL</name>
<dbReference type="RefSeq" id="WP_305755895.1">
    <property type="nucleotide sequence ID" value="NZ_JAPCKK010000018.1"/>
</dbReference>
<evidence type="ECO:0000313" key="1">
    <source>
        <dbReference type="EMBL" id="MDP4098285.1"/>
    </source>
</evidence>
<comment type="caution">
    <text evidence="1">The sequence shown here is derived from an EMBL/GenBank/DDBJ whole genome shotgun (WGS) entry which is preliminary data.</text>
</comment>
<dbReference type="EMBL" id="JAPCKK010000018">
    <property type="protein sequence ID" value="MDP4098285.1"/>
    <property type="molecule type" value="Genomic_DNA"/>
</dbReference>
<gene>
    <name evidence="1" type="ORF">OIN60_16125</name>
</gene>
<dbReference type="Proteomes" id="UP001241848">
    <property type="component" value="Unassembled WGS sequence"/>
</dbReference>
<protein>
    <recommendedName>
        <fullName evidence="3">NmrA-like domain-containing protein</fullName>
    </recommendedName>
</protein>
<sequence length="87" mass="9862">MMLPPRWPISHLAVNGIIEVAGPERLRLDELVRQFLSATKDTRQVIKDDNALYFGAELNDQSLVPGDNPRITSTRFEDWLSRSTPQG</sequence>
<evidence type="ECO:0000313" key="2">
    <source>
        <dbReference type="Proteomes" id="UP001241848"/>
    </source>
</evidence>
<accession>A0ABT9FUI3</accession>
<keyword evidence="2" id="KW-1185">Reference proteome</keyword>
<organism evidence="1 2">
    <name type="scientific">Paenibacillus zeirhizosphaerae</name>
    <dbReference type="NCBI Taxonomy" id="2987519"/>
    <lineage>
        <taxon>Bacteria</taxon>
        <taxon>Bacillati</taxon>
        <taxon>Bacillota</taxon>
        <taxon>Bacilli</taxon>
        <taxon>Bacillales</taxon>
        <taxon>Paenibacillaceae</taxon>
        <taxon>Paenibacillus</taxon>
    </lineage>
</organism>
<evidence type="ECO:0008006" key="3">
    <source>
        <dbReference type="Google" id="ProtNLM"/>
    </source>
</evidence>
<reference evidence="1 2" key="1">
    <citation type="submission" date="2022-10" db="EMBL/GenBank/DDBJ databases">
        <title>Paenibacillus description and whole genome data of maize root bacterial community.</title>
        <authorList>
            <person name="Marton D."/>
            <person name="Farkas M."/>
            <person name="Cserhati M."/>
        </authorList>
    </citation>
    <scope>NUCLEOTIDE SEQUENCE [LARGE SCALE GENOMIC DNA]</scope>
    <source>
        <strain evidence="1 2">P96</strain>
    </source>
</reference>
<proteinExistence type="predicted"/>